<accession>A0A938YQY1</accession>
<organism evidence="1 2">
    <name type="scientific">Candidatus Iainarchaeum sp</name>
    <dbReference type="NCBI Taxonomy" id="3101447"/>
    <lineage>
        <taxon>Archaea</taxon>
        <taxon>Candidatus Iainarchaeota</taxon>
        <taxon>Candidatus Iainarchaeia</taxon>
        <taxon>Candidatus Iainarchaeales</taxon>
        <taxon>Candidatus Iainarchaeaceae</taxon>
        <taxon>Candidatus Iainarchaeum</taxon>
    </lineage>
</organism>
<protein>
    <submittedName>
        <fullName evidence="1">DUF2683 family protein</fullName>
    </submittedName>
</protein>
<dbReference type="EMBL" id="JAFGDB010000034">
    <property type="protein sequence ID" value="MBN2067240.1"/>
    <property type="molecule type" value="Genomic_DNA"/>
</dbReference>
<dbReference type="AlphaFoldDB" id="A0A938YQY1"/>
<evidence type="ECO:0000313" key="1">
    <source>
        <dbReference type="EMBL" id="MBN2067240.1"/>
    </source>
</evidence>
<evidence type="ECO:0000313" key="2">
    <source>
        <dbReference type="Proteomes" id="UP000809243"/>
    </source>
</evidence>
<reference evidence="1" key="1">
    <citation type="submission" date="2021-01" db="EMBL/GenBank/DDBJ databases">
        <title>Active Sulfur Cycling in an Early Earth Analoge.</title>
        <authorList>
            <person name="Hahn C.R."/>
            <person name="Youssef N.H."/>
            <person name="Elshahed M."/>
        </authorList>
    </citation>
    <scope>NUCLEOTIDE SEQUENCE</scope>
    <source>
        <strain evidence="1">Zod_Metabat.1151</strain>
    </source>
</reference>
<gene>
    <name evidence="1" type="ORF">JW744_02120</name>
</gene>
<dbReference type="Proteomes" id="UP000809243">
    <property type="component" value="Unassembled WGS sequence"/>
</dbReference>
<sequence length="84" mass="9971">MVDARVDLTKHTNRVLTVVKAKYDLKDKSQAINKFVEMYGDNELEPEVKESYVKKLLEIEDAHFKKYGYRHRSVKELRKEIEGE</sequence>
<proteinExistence type="predicted"/>
<comment type="caution">
    <text evidence="1">The sequence shown here is derived from an EMBL/GenBank/DDBJ whole genome shotgun (WGS) entry which is preliminary data.</text>
</comment>
<name>A0A938YQY1_9ARCH</name>